<dbReference type="OMA" id="PKWLARE"/>
<dbReference type="Proteomes" id="UP000233060">
    <property type="component" value="Unassembled WGS sequence"/>
</dbReference>
<dbReference type="Bgee" id="ENSCATG00000013017">
    <property type="expression patterns" value="Expressed in frontal cortex and 4 other cell types or tissues"/>
</dbReference>
<name>A0A2K5KRG3_CERAT</name>
<evidence type="ECO:0000313" key="2">
    <source>
        <dbReference type="Proteomes" id="UP000233060"/>
    </source>
</evidence>
<keyword evidence="2" id="KW-1185">Reference proteome</keyword>
<sequence length="80" mass="9122">MALSQSLILHVSWFYPIQHGCEILKVRTLALFTYVSPKWLARERAQSRCSVLMREENSNTPGSILSYYGGHEMLPPPQAD</sequence>
<protein>
    <submittedName>
        <fullName evidence="1">Uncharacterized protein</fullName>
    </submittedName>
</protein>
<reference evidence="1" key="2">
    <citation type="submission" date="2025-09" db="UniProtKB">
        <authorList>
            <consortium name="Ensembl"/>
        </authorList>
    </citation>
    <scope>IDENTIFICATION</scope>
</reference>
<dbReference type="Ensembl" id="ENSCATT00000014608.1">
    <property type="protein sequence ID" value="ENSCATP00000003279.1"/>
    <property type="gene ID" value="ENSCATG00000013017.1"/>
</dbReference>
<proteinExistence type="predicted"/>
<reference evidence="1" key="1">
    <citation type="submission" date="2025-08" db="UniProtKB">
        <authorList>
            <consortium name="Ensembl"/>
        </authorList>
    </citation>
    <scope>IDENTIFICATION</scope>
</reference>
<dbReference type="GeneTree" id="ENSGT00910000147601"/>
<dbReference type="AlphaFoldDB" id="A0A2K5KRG3"/>
<accession>A0A2K5KRG3</accession>
<evidence type="ECO:0000313" key="1">
    <source>
        <dbReference type="Ensembl" id="ENSCATP00000003279.1"/>
    </source>
</evidence>
<organism evidence="1 2">
    <name type="scientific">Cercocebus atys</name>
    <name type="common">Sooty mangabey</name>
    <name type="synonym">Cercocebus torquatus atys</name>
    <dbReference type="NCBI Taxonomy" id="9531"/>
    <lineage>
        <taxon>Eukaryota</taxon>
        <taxon>Metazoa</taxon>
        <taxon>Chordata</taxon>
        <taxon>Craniata</taxon>
        <taxon>Vertebrata</taxon>
        <taxon>Euteleostomi</taxon>
        <taxon>Mammalia</taxon>
        <taxon>Eutheria</taxon>
        <taxon>Euarchontoglires</taxon>
        <taxon>Primates</taxon>
        <taxon>Haplorrhini</taxon>
        <taxon>Catarrhini</taxon>
        <taxon>Cercopithecidae</taxon>
        <taxon>Cercopithecinae</taxon>
        <taxon>Cercocebus</taxon>
    </lineage>
</organism>